<evidence type="ECO:0000313" key="6">
    <source>
        <dbReference type="Proteomes" id="UP001147830"/>
    </source>
</evidence>
<feature type="repeat" description="TPR" evidence="3">
    <location>
        <begin position="137"/>
        <end position="170"/>
    </location>
</feature>
<dbReference type="Gene3D" id="1.25.40.10">
    <property type="entry name" value="Tetratricopeptide repeat domain"/>
    <property type="match status" value="1"/>
</dbReference>
<comment type="caution">
    <text evidence="5">The sequence shown here is derived from an EMBL/GenBank/DDBJ whole genome shotgun (WGS) entry which is preliminary data.</text>
</comment>
<name>A0A9X3AFD4_9GAMM</name>
<dbReference type="SMART" id="SM00028">
    <property type="entry name" value="TPR"/>
    <property type="match status" value="2"/>
</dbReference>
<keyword evidence="1" id="KW-0677">Repeat</keyword>
<dbReference type="Proteomes" id="UP001147830">
    <property type="component" value="Unassembled WGS sequence"/>
</dbReference>
<dbReference type="Pfam" id="PF13428">
    <property type="entry name" value="TPR_14"/>
    <property type="match status" value="1"/>
</dbReference>
<dbReference type="PROSITE" id="PS51257">
    <property type="entry name" value="PROKAR_LIPOPROTEIN"/>
    <property type="match status" value="1"/>
</dbReference>
<evidence type="ECO:0000313" key="5">
    <source>
        <dbReference type="EMBL" id="MCT7357781.1"/>
    </source>
</evidence>
<proteinExistence type="predicted"/>
<evidence type="ECO:0000256" key="2">
    <source>
        <dbReference type="ARBA" id="ARBA00022803"/>
    </source>
</evidence>
<evidence type="ECO:0000256" key="1">
    <source>
        <dbReference type="ARBA" id="ARBA00022737"/>
    </source>
</evidence>
<dbReference type="InterPro" id="IPR011990">
    <property type="entry name" value="TPR-like_helical_dom_sf"/>
</dbReference>
<sequence>MKFVKPMLILALLSGCAAQQPKSTPDTLTLTQTSQYLPHQAYDEKGLKIPYVAAENPYLKQTGTISKGSVLLFIEAKKALAADDEKTAVQKLKVIAEKDPSLAGPLVMLGDISMTNERYAEAEDYYQKALTINDINVNAWLGLGETQRRQGQFIAAQNTYAKALQQWPDFPEAHLNLGVLYDLYLNIPQQAQAHYEAYLFLTNKKTHAATDWYQEVQSRTGITASFIDAGPETQNSSKLAAE</sequence>
<feature type="repeat" description="TPR" evidence="3">
    <location>
        <begin position="103"/>
        <end position="136"/>
    </location>
</feature>
<keyword evidence="2 3" id="KW-0802">TPR repeat</keyword>
<keyword evidence="4" id="KW-0732">Signal</keyword>
<dbReference type="PANTHER" id="PTHR44943">
    <property type="entry name" value="CELLULOSE SYNTHASE OPERON PROTEIN C"/>
    <property type="match status" value="1"/>
</dbReference>
<feature type="signal peptide" evidence="4">
    <location>
        <begin position="1"/>
        <end position="17"/>
    </location>
</feature>
<dbReference type="InterPro" id="IPR019734">
    <property type="entry name" value="TPR_rpt"/>
</dbReference>
<evidence type="ECO:0000256" key="4">
    <source>
        <dbReference type="SAM" id="SignalP"/>
    </source>
</evidence>
<reference evidence="5" key="2">
    <citation type="submission" date="2022-08" db="EMBL/GenBank/DDBJ databases">
        <authorList>
            <person name="Dong C."/>
        </authorList>
    </citation>
    <scope>NUCLEOTIDE SEQUENCE</scope>
    <source>
        <strain evidence="5">59MF3M-4</strain>
    </source>
</reference>
<accession>A0A9X3AFD4</accession>
<evidence type="ECO:0000256" key="3">
    <source>
        <dbReference type="PROSITE-ProRule" id="PRU00339"/>
    </source>
</evidence>
<dbReference type="EMBL" id="JAOANI010000007">
    <property type="protein sequence ID" value="MCT7357781.1"/>
    <property type="molecule type" value="Genomic_DNA"/>
</dbReference>
<dbReference type="AlphaFoldDB" id="A0A9X3AFD4"/>
<feature type="chain" id="PRO_5040779980" evidence="4">
    <location>
        <begin position="18"/>
        <end position="242"/>
    </location>
</feature>
<dbReference type="RefSeq" id="WP_260974711.1">
    <property type="nucleotide sequence ID" value="NZ_JAOANI010000007.1"/>
</dbReference>
<reference evidence="5" key="1">
    <citation type="journal article" date="2022" name="Front. Microbiol.">
        <title>Genome-based taxonomic rearrangement of Oceanobacter-related bacteria including the description of Thalassolituus hydrocarbonoclasticus sp. nov. and Thalassolituus pacificus sp. nov. and emended description of the genus Thalassolituus.</title>
        <authorList>
            <person name="Dong C."/>
            <person name="Wei L."/>
            <person name="Wang J."/>
            <person name="Lai Q."/>
            <person name="Huang Z."/>
            <person name="Shao Z."/>
        </authorList>
    </citation>
    <scope>NUCLEOTIDE SEQUENCE</scope>
    <source>
        <strain evidence="5">59MF3M-4</strain>
    </source>
</reference>
<dbReference type="PROSITE" id="PS50005">
    <property type="entry name" value="TPR"/>
    <property type="match status" value="2"/>
</dbReference>
<dbReference type="InterPro" id="IPR051685">
    <property type="entry name" value="Ycf3/AcsC/BcsC/TPR_MFPF"/>
</dbReference>
<keyword evidence="6" id="KW-1185">Reference proteome</keyword>
<gene>
    <name evidence="5" type="ORF">NYR02_01940</name>
</gene>
<dbReference type="Pfam" id="PF13181">
    <property type="entry name" value="TPR_8"/>
    <property type="match status" value="1"/>
</dbReference>
<organism evidence="5 6">
    <name type="scientific">Thalassolituus pacificus</name>
    <dbReference type="NCBI Taxonomy" id="2975440"/>
    <lineage>
        <taxon>Bacteria</taxon>
        <taxon>Pseudomonadati</taxon>
        <taxon>Pseudomonadota</taxon>
        <taxon>Gammaproteobacteria</taxon>
        <taxon>Oceanospirillales</taxon>
        <taxon>Oceanospirillaceae</taxon>
        <taxon>Thalassolituus</taxon>
    </lineage>
</organism>
<dbReference type="PANTHER" id="PTHR44943:SF8">
    <property type="entry name" value="TPR REPEAT-CONTAINING PROTEIN MJ0263"/>
    <property type="match status" value="1"/>
</dbReference>
<protein>
    <submittedName>
        <fullName evidence="5">Tetratricopeptide repeat protein</fullName>
    </submittedName>
</protein>
<dbReference type="SUPFAM" id="SSF48452">
    <property type="entry name" value="TPR-like"/>
    <property type="match status" value="1"/>
</dbReference>